<keyword evidence="12" id="KW-1185">Reference proteome</keyword>
<evidence type="ECO:0000256" key="1">
    <source>
        <dbReference type="ARBA" id="ARBA00001164"/>
    </source>
</evidence>
<organism evidence="11 12">
    <name type="scientific">Hymenobacter fastidiosus</name>
    <dbReference type="NCBI Taxonomy" id="486264"/>
    <lineage>
        <taxon>Bacteria</taxon>
        <taxon>Pseudomonadati</taxon>
        <taxon>Bacteroidota</taxon>
        <taxon>Cytophagia</taxon>
        <taxon>Cytophagales</taxon>
        <taxon>Hymenobacteraceae</taxon>
        <taxon>Hymenobacter</taxon>
    </lineage>
</organism>
<keyword evidence="5 9" id="KW-0028">Amino-acid biosynthesis</keyword>
<name>A0ABP7REG9_9BACT</name>
<dbReference type="InterPro" id="IPR013785">
    <property type="entry name" value="Aldolase_TIM"/>
</dbReference>
<sequence>MAHKSASAPDPSAAVSPVFRLKVCGMKYADNIAAVAGLEPDFMGFIFHSGSSRFVGEELDARLLQRLPASLCKVGVFVDESLEFITRQVTRYGLNLAQLHGHETPAQCAALQAAGIPVMKAFAVDEAFSLARLDPYVAHCAYFLFDTKGPQPGGNGTAFNWNLLRDYHLPVPYLLAGGLGLENAWQLLQLDLPGLYGFDLNSRFETAPAVKAVVRLRQMFRFLRRYTTIDSTEKMAG</sequence>
<dbReference type="HAMAP" id="MF_00135">
    <property type="entry name" value="PRAI"/>
    <property type="match status" value="1"/>
</dbReference>
<dbReference type="GO" id="GO:0016853">
    <property type="term" value="F:isomerase activity"/>
    <property type="evidence" value="ECO:0007669"/>
    <property type="project" value="UniProtKB-KW"/>
</dbReference>
<dbReference type="InterPro" id="IPR011060">
    <property type="entry name" value="RibuloseP-bd_barrel"/>
</dbReference>
<protein>
    <recommendedName>
        <fullName evidence="4 9">N-(5'-phosphoribosyl)anthranilate isomerase</fullName>
        <shortName evidence="9">PRAI</shortName>
        <ecNumber evidence="3 9">5.3.1.24</ecNumber>
    </recommendedName>
</protein>
<dbReference type="Pfam" id="PF00697">
    <property type="entry name" value="PRAI"/>
    <property type="match status" value="1"/>
</dbReference>
<evidence type="ECO:0000256" key="4">
    <source>
        <dbReference type="ARBA" id="ARBA00022272"/>
    </source>
</evidence>
<reference evidence="12" key="1">
    <citation type="journal article" date="2019" name="Int. J. Syst. Evol. Microbiol.">
        <title>The Global Catalogue of Microorganisms (GCM) 10K type strain sequencing project: providing services to taxonomists for standard genome sequencing and annotation.</title>
        <authorList>
            <consortium name="The Broad Institute Genomics Platform"/>
            <consortium name="The Broad Institute Genome Sequencing Center for Infectious Disease"/>
            <person name="Wu L."/>
            <person name="Ma J."/>
        </authorList>
    </citation>
    <scope>NUCLEOTIDE SEQUENCE [LARGE SCALE GENOMIC DNA]</scope>
    <source>
        <strain evidence="12">JCM 17224</strain>
    </source>
</reference>
<evidence type="ECO:0000313" key="12">
    <source>
        <dbReference type="Proteomes" id="UP001500567"/>
    </source>
</evidence>
<comment type="pathway">
    <text evidence="2 9">Amino-acid biosynthesis; L-tryptophan biosynthesis; L-tryptophan from chorismate: step 3/5.</text>
</comment>
<feature type="domain" description="N-(5'phosphoribosyl) anthranilate isomerase (PRAI)" evidence="10">
    <location>
        <begin position="22"/>
        <end position="218"/>
    </location>
</feature>
<accession>A0ABP7REG9</accession>
<proteinExistence type="inferred from homology"/>
<dbReference type="CDD" id="cd00405">
    <property type="entry name" value="PRAI"/>
    <property type="match status" value="1"/>
</dbReference>
<evidence type="ECO:0000256" key="6">
    <source>
        <dbReference type="ARBA" id="ARBA00022822"/>
    </source>
</evidence>
<gene>
    <name evidence="9" type="primary">trpF</name>
    <name evidence="11" type="ORF">GCM10022408_03640</name>
</gene>
<evidence type="ECO:0000256" key="5">
    <source>
        <dbReference type="ARBA" id="ARBA00022605"/>
    </source>
</evidence>
<evidence type="ECO:0000259" key="10">
    <source>
        <dbReference type="Pfam" id="PF00697"/>
    </source>
</evidence>
<evidence type="ECO:0000256" key="9">
    <source>
        <dbReference type="HAMAP-Rule" id="MF_00135"/>
    </source>
</evidence>
<dbReference type="EC" id="5.3.1.24" evidence="3 9"/>
<dbReference type="Proteomes" id="UP001500567">
    <property type="component" value="Unassembled WGS sequence"/>
</dbReference>
<evidence type="ECO:0000256" key="7">
    <source>
        <dbReference type="ARBA" id="ARBA00023141"/>
    </source>
</evidence>
<dbReference type="RefSeq" id="WP_345070584.1">
    <property type="nucleotide sequence ID" value="NZ_BAABDJ010000002.1"/>
</dbReference>
<evidence type="ECO:0000313" key="11">
    <source>
        <dbReference type="EMBL" id="GAA3996314.1"/>
    </source>
</evidence>
<dbReference type="PANTHER" id="PTHR42894:SF1">
    <property type="entry name" value="N-(5'-PHOSPHORIBOSYL)ANTHRANILATE ISOMERASE"/>
    <property type="match status" value="1"/>
</dbReference>
<comment type="caution">
    <text evidence="11">The sequence shown here is derived from an EMBL/GenBank/DDBJ whole genome shotgun (WGS) entry which is preliminary data.</text>
</comment>
<evidence type="ECO:0000256" key="8">
    <source>
        <dbReference type="ARBA" id="ARBA00023235"/>
    </source>
</evidence>
<dbReference type="SUPFAM" id="SSF51366">
    <property type="entry name" value="Ribulose-phoshate binding barrel"/>
    <property type="match status" value="1"/>
</dbReference>
<comment type="similarity">
    <text evidence="9">Belongs to the TrpF family.</text>
</comment>
<dbReference type="InterPro" id="IPR044643">
    <property type="entry name" value="TrpF_fam"/>
</dbReference>
<dbReference type="PANTHER" id="PTHR42894">
    <property type="entry name" value="N-(5'-PHOSPHORIBOSYL)ANTHRANILATE ISOMERASE"/>
    <property type="match status" value="1"/>
</dbReference>
<dbReference type="InterPro" id="IPR001240">
    <property type="entry name" value="PRAI_dom"/>
</dbReference>
<dbReference type="EMBL" id="BAABDJ010000002">
    <property type="protein sequence ID" value="GAA3996314.1"/>
    <property type="molecule type" value="Genomic_DNA"/>
</dbReference>
<keyword evidence="7 9" id="KW-0057">Aromatic amino acid biosynthesis</keyword>
<keyword evidence="8 9" id="KW-0413">Isomerase</keyword>
<comment type="catalytic activity">
    <reaction evidence="1 9">
        <text>N-(5-phospho-beta-D-ribosyl)anthranilate = 1-(2-carboxyphenylamino)-1-deoxy-D-ribulose 5-phosphate</text>
        <dbReference type="Rhea" id="RHEA:21540"/>
        <dbReference type="ChEBI" id="CHEBI:18277"/>
        <dbReference type="ChEBI" id="CHEBI:58613"/>
        <dbReference type="EC" id="5.3.1.24"/>
    </reaction>
</comment>
<keyword evidence="6 9" id="KW-0822">Tryptophan biosynthesis</keyword>
<evidence type="ECO:0000256" key="2">
    <source>
        <dbReference type="ARBA" id="ARBA00004664"/>
    </source>
</evidence>
<dbReference type="Gene3D" id="3.20.20.70">
    <property type="entry name" value="Aldolase class I"/>
    <property type="match status" value="1"/>
</dbReference>
<evidence type="ECO:0000256" key="3">
    <source>
        <dbReference type="ARBA" id="ARBA00012572"/>
    </source>
</evidence>